<evidence type="ECO:0000313" key="3">
    <source>
        <dbReference type="Proteomes" id="UP000760819"/>
    </source>
</evidence>
<dbReference type="GO" id="GO:0005886">
    <property type="term" value="C:plasma membrane"/>
    <property type="evidence" value="ECO:0007669"/>
    <property type="project" value="TreeGrafter"/>
</dbReference>
<dbReference type="AlphaFoldDB" id="A0A955I9S9"/>
<dbReference type="GO" id="GO:0016887">
    <property type="term" value="F:ATP hydrolysis activity"/>
    <property type="evidence" value="ECO:0007669"/>
    <property type="project" value="InterPro"/>
</dbReference>
<keyword evidence="2" id="KW-0067">ATP-binding</keyword>
<dbReference type="InterPro" id="IPR003439">
    <property type="entry name" value="ABC_transporter-like_ATP-bd"/>
</dbReference>
<dbReference type="InterPro" id="IPR027417">
    <property type="entry name" value="P-loop_NTPase"/>
</dbReference>
<proteinExistence type="predicted"/>
<dbReference type="Proteomes" id="UP000760819">
    <property type="component" value="Unassembled WGS sequence"/>
</dbReference>
<dbReference type="EMBL" id="JAGQLI010000143">
    <property type="protein sequence ID" value="MCA9379328.1"/>
    <property type="molecule type" value="Genomic_DNA"/>
</dbReference>
<dbReference type="GO" id="GO:0005524">
    <property type="term" value="F:ATP binding"/>
    <property type="evidence" value="ECO:0007669"/>
    <property type="project" value="UniProtKB-KW"/>
</dbReference>
<feature type="non-terminal residue" evidence="2">
    <location>
        <position position="120"/>
    </location>
</feature>
<keyword evidence="2" id="KW-0547">Nucleotide-binding</keyword>
<evidence type="ECO:0000259" key="1">
    <source>
        <dbReference type="Pfam" id="PF00005"/>
    </source>
</evidence>
<organism evidence="2 3">
    <name type="scientific">Candidatus Dojkabacteria bacterium</name>
    <dbReference type="NCBI Taxonomy" id="2099670"/>
    <lineage>
        <taxon>Bacteria</taxon>
        <taxon>Candidatus Dojkabacteria</taxon>
    </lineage>
</organism>
<feature type="domain" description="ABC transporter" evidence="1">
    <location>
        <begin position="27"/>
        <end position="109"/>
    </location>
</feature>
<reference evidence="2" key="2">
    <citation type="journal article" date="2021" name="Microbiome">
        <title>Successional dynamics and alternative stable states in a saline activated sludge microbial community over 9 years.</title>
        <authorList>
            <person name="Wang Y."/>
            <person name="Ye J."/>
            <person name="Ju F."/>
            <person name="Liu L."/>
            <person name="Boyd J.A."/>
            <person name="Deng Y."/>
            <person name="Parks D.H."/>
            <person name="Jiang X."/>
            <person name="Yin X."/>
            <person name="Woodcroft B.J."/>
            <person name="Tyson G.W."/>
            <person name="Hugenholtz P."/>
            <person name="Polz M.F."/>
            <person name="Zhang T."/>
        </authorList>
    </citation>
    <scope>NUCLEOTIDE SEQUENCE</scope>
    <source>
        <strain evidence="2">HKST-UBA12</strain>
    </source>
</reference>
<dbReference type="Pfam" id="PF00005">
    <property type="entry name" value="ABC_tran"/>
    <property type="match status" value="1"/>
</dbReference>
<name>A0A955I9S9_9BACT</name>
<reference evidence="2" key="1">
    <citation type="submission" date="2020-04" db="EMBL/GenBank/DDBJ databases">
        <authorList>
            <person name="Zhang T."/>
        </authorList>
    </citation>
    <scope>NUCLEOTIDE SEQUENCE</scope>
    <source>
        <strain evidence="2">HKST-UBA12</strain>
    </source>
</reference>
<evidence type="ECO:0000313" key="2">
    <source>
        <dbReference type="EMBL" id="MCA9379328.1"/>
    </source>
</evidence>
<dbReference type="PANTHER" id="PTHR24220">
    <property type="entry name" value="IMPORT ATP-BINDING PROTEIN"/>
    <property type="match status" value="1"/>
</dbReference>
<dbReference type="GO" id="GO:0022857">
    <property type="term" value="F:transmembrane transporter activity"/>
    <property type="evidence" value="ECO:0007669"/>
    <property type="project" value="TreeGrafter"/>
</dbReference>
<dbReference type="Gene3D" id="3.40.50.300">
    <property type="entry name" value="P-loop containing nucleotide triphosphate hydrolases"/>
    <property type="match status" value="1"/>
</dbReference>
<comment type="caution">
    <text evidence="2">The sequence shown here is derived from an EMBL/GenBank/DDBJ whole genome shotgun (WGS) entry which is preliminary data.</text>
</comment>
<accession>A0A955I9S9</accession>
<dbReference type="SUPFAM" id="SSF52540">
    <property type="entry name" value="P-loop containing nucleoside triphosphate hydrolases"/>
    <property type="match status" value="1"/>
</dbReference>
<dbReference type="PANTHER" id="PTHR24220:SF86">
    <property type="entry name" value="ABC TRANSPORTER ABCH.1"/>
    <property type="match status" value="1"/>
</dbReference>
<dbReference type="InterPro" id="IPR015854">
    <property type="entry name" value="ABC_transpr_LolD-like"/>
</dbReference>
<sequence>MLEKNPIIHLKEVNKVFQVKSQDVWVLKNINLEIYPGEFVVVFGPSGSGKSTILHVMLGLEPPTRGDAEILGLQIYQKGENELCDYRKKFVGIIYQQPNWVKSLSVLENVAFPLVMQGMK</sequence>
<gene>
    <name evidence="2" type="ORF">KC640_02780</name>
</gene>
<protein>
    <submittedName>
        <fullName evidence="2">ATP-binding cassette domain-containing protein</fullName>
    </submittedName>
</protein>